<dbReference type="Pfam" id="PF01522">
    <property type="entry name" value="Polysacc_deac_1"/>
    <property type="match status" value="1"/>
</dbReference>
<protein>
    <recommendedName>
        <fullName evidence="3">Chitooligosaccharide deacetylase</fullName>
    </recommendedName>
    <alternativeName>
        <fullName evidence="4">Nodulation protein B</fullName>
    </alternativeName>
</protein>
<dbReference type="InterPro" id="IPR002509">
    <property type="entry name" value="NODB_dom"/>
</dbReference>
<evidence type="ECO:0000313" key="6">
    <source>
        <dbReference type="EMBL" id="MBL3675325.1"/>
    </source>
</evidence>
<evidence type="ECO:0000313" key="7">
    <source>
        <dbReference type="Proteomes" id="UP000644749"/>
    </source>
</evidence>
<name>A0ABS1SAQ1_9RHOB</name>
<evidence type="ECO:0000256" key="1">
    <source>
        <dbReference type="ARBA" id="ARBA00003236"/>
    </source>
</evidence>
<sequence>MNKPARDFVGYGRQRPTGRWPNGSKLAVNVVVNYEEGSERSFAMDDPDQEPMTEWGAYPFPRDIRNLAMESMYEYGSRVGVWRVLDALNQAGIRSTFFACAVAFEQNPEVAAEVVRTGHEVCSHGYRWEEVFRLTRDQERKHIRLALDSFTRTCGKPPVGWYCRYGASVHTRELLVEHGGFLYDSDAYNDDVPYRVDVNGISQLVLPYSCDINDLRFWIAPGFITADDFYRYLCESLDVLLAEAEQGPRMMSIGLHPRMIGRPGRIRALSRFFDYAKAKEGVWFGTREEIAHAWNQRDGQNGV</sequence>
<comment type="caution">
    <text evidence="6">The sequence shown here is derived from an EMBL/GenBank/DDBJ whole genome shotgun (WGS) entry which is preliminary data.</text>
</comment>
<gene>
    <name evidence="6" type="ORF">JL111_17775</name>
</gene>
<dbReference type="InterPro" id="IPR017625">
    <property type="entry name" value="PuuE"/>
</dbReference>
<keyword evidence="7" id="KW-1185">Reference proteome</keyword>
<dbReference type="PANTHER" id="PTHR43123:SF1">
    <property type="entry name" value="POLYSACCHARIDE DEACETYLASE-RELATED"/>
    <property type="match status" value="1"/>
</dbReference>
<proteinExistence type="inferred from homology"/>
<reference evidence="6 7" key="1">
    <citation type="submission" date="2021-01" db="EMBL/GenBank/DDBJ databases">
        <title>011410 draft genome.</title>
        <authorList>
            <person name="Lang L."/>
        </authorList>
    </citation>
    <scope>NUCLEOTIDE SEQUENCE [LARGE SCALE GENOMIC DNA]</scope>
    <source>
        <strain evidence="6 7">KCTC 42845</strain>
    </source>
</reference>
<comment type="similarity">
    <text evidence="2">Belongs to the polysaccharide deacetylase family.</text>
</comment>
<organism evidence="6 7">
    <name type="scientific">Paracoccus aerius</name>
    <dbReference type="NCBI Taxonomy" id="1915382"/>
    <lineage>
        <taxon>Bacteria</taxon>
        <taxon>Pseudomonadati</taxon>
        <taxon>Pseudomonadota</taxon>
        <taxon>Alphaproteobacteria</taxon>
        <taxon>Rhodobacterales</taxon>
        <taxon>Paracoccaceae</taxon>
        <taxon>Paracoccus</taxon>
    </lineage>
</organism>
<accession>A0ABS1SAQ1</accession>
<dbReference type="Proteomes" id="UP000644749">
    <property type="component" value="Unassembled WGS sequence"/>
</dbReference>
<evidence type="ECO:0000256" key="3">
    <source>
        <dbReference type="ARBA" id="ARBA00020071"/>
    </source>
</evidence>
<dbReference type="CDD" id="cd10977">
    <property type="entry name" value="CE4_PuuE_SpCDA1"/>
    <property type="match status" value="1"/>
</dbReference>
<dbReference type="EMBL" id="JAESHT010000022">
    <property type="protein sequence ID" value="MBL3675325.1"/>
    <property type="molecule type" value="Genomic_DNA"/>
</dbReference>
<feature type="domain" description="NodB homology" evidence="5">
    <location>
        <begin position="67"/>
        <end position="285"/>
    </location>
</feature>
<comment type="function">
    <text evidence="1">Is involved in generating a small heat-stable compound (Nod), an acylated oligomer of N-acetylglucosamine, that stimulates mitosis in various plant protoplasts.</text>
</comment>
<dbReference type="RefSeq" id="WP_191312289.1">
    <property type="nucleotide sequence ID" value="NZ_BNCL01000021.1"/>
</dbReference>
<evidence type="ECO:0000256" key="4">
    <source>
        <dbReference type="ARBA" id="ARBA00032976"/>
    </source>
</evidence>
<dbReference type="PROSITE" id="PS51677">
    <property type="entry name" value="NODB"/>
    <property type="match status" value="1"/>
</dbReference>
<dbReference type="PANTHER" id="PTHR43123">
    <property type="entry name" value="POLYSACCHARIDE DEACETYLASE-RELATED"/>
    <property type="match status" value="1"/>
</dbReference>
<dbReference type="InterPro" id="IPR011330">
    <property type="entry name" value="Glyco_hydro/deAcase_b/a-brl"/>
</dbReference>
<dbReference type="Gene3D" id="3.20.20.370">
    <property type="entry name" value="Glycoside hydrolase/deacetylase"/>
    <property type="match status" value="1"/>
</dbReference>
<evidence type="ECO:0000256" key="2">
    <source>
        <dbReference type="ARBA" id="ARBA00010973"/>
    </source>
</evidence>
<dbReference type="SUPFAM" id="SSF88713">
    <property type="entry name" value="Glycoside hydrolase/deacetylase"/>
    <property type="match status" value="1"/>
</dbReference>
<evidence type="ECO:0000259" key="5">
    <source>
        <dbReference type="PROSITE" id="PS51677"/>
    </source>
</evidence>